<name>A0A1B6GD81_9HEMI</name>
<protein>
    <recommendedName>
        <fullName evidence="11">THAP-type domain-containing protein</fullName>
    </recommendedName>
</protein>
<sequence length="630" mass="71896">MPFKCVVPGCRSNYYHVRGTPSIPMMRFPVDPDLLAKWLEAICRKDFTPTAYSHVCIRHFPDDQLIWHEYQKRTDGFYQRARRRFAKLRPTAVPSIFEVDPSTHKVRSRLPVTKPKTKAKCEILTNYKVAFKPEMWEESPQKADEEENVVPAKRPRGRPRKHSNFPPKKDDVESIKSEFVSCCALGCPNTSENYIMNCLPRDSKLKQKWVEKIDRLDWTPDDDSALCEVHFEAESWDMDAGEEKILRHTAVPTLYLHGEAIKSWVTLENSGNMEDVLGPNVTSVDEKDDNDDDDDDEIEEEEQKSESEEEDPEVIVKREVLEPEIDMVEGSEDVLSRDTSSTEEHFETIYCDSTFNEDEEDSDDVQPHGQEVSMELEMPRSELENPLNLDSIASDDRQIQDRQVSCMADAEGKKSSANFLVISQPQYKKVIRRRSSSMLNDDFQCPICERRLSRRKNLEIHMEKLHPNGELSEYQKRKKTEQIVMQPTFKKPPPPLTPIVPSCLLSSPLTLPQPKMGTLVSTPQPATPTLLTTTMVTASSPLDPSPAGGEMKKQFLLLLPKPMEAPASPAPAPPEQPKPPADDPLIFSLNLYHVSSEKRAPLKEKLRELVEAVMTKNLNPEKIIIAYDRT</sequence>
<dbReference type="SMART" id="SM00355">
    <property type="entry name" value="ZnF_C2H2"/>
    <property type="match status" value="1"/>
</dbReference>
<dbReference type="AlphaFoldDB" id="A0A1B6GD81"/>
<feature type="region of interest" description="Disordered" evidence="7">
    <location>
        <begin position="138"/>
        <end position="170"/>
    </location>
</feature>
<dbReference type="Gene3D" id="3.30.160.60">
    <property type="entry name" value="Classic Zinc Finger"/>
    <property type="match status" value="1"/>
</dbReference>
<reference evidence="10" key="1">
    <citation type="submission" date="2015-11" db="EMBL/GenBank/DDBJ databases">
        <title>De novo transcriptome assembly of four potential Pierce s Disease insect vectors from Arizona vineyards.</title>
        <authorList>
            <person name="Tassone E.E."/>
        </authorList>
    </citation>
    <scope>NUCLEOTIDE SEQUENCE</scope>
</reference>
<evidence type="ECO:0000256" key="4">
    <source>
        <dbReference type="ARBA" id="ARBA00023125"/>
    </source>
</evidence>
<evidence type="ECO:0000256" key="5">
    <source>
        <dbReference type="PROSITE-ProRule" id="PRU00042"/>
    </source>
</evidence>
<feature type="compositionally biased region" description="Basic residues" evidence="7">
    <location>
        <begin position="153"/>
        <end position="163"/>
    </location>
</feature>
<evidence type="ECO:0000256" key="1">
    <source>
        <dbReference type="ARBA" id="ARBA00022723"/>
    </source>
</evidence>
<dbReference type="SMART" id="SM00692">
    <property type="entry name" value="DM3"/>
    <property type="match status" value="2"/>
</dbReference>
<feature type="domain" description="THAP-type" evidence="9">
    <location>
        <begin position="1"/>
        <end position="97"/>
    </location>
</feature>
<keyword evidence="4 6" id="KW-0238">DNA-binding</keyword>
<accession>A0A1B6GD81</accession>
<evidence type="ECO:0000256" key="7">
    <source>
        <dbReference type="SAM" id="MobiDB-lite"/>
    </source>
</evidence>
<proteinExistence type="predicted"/>
<keyword evidence="3" id="KW-0862">Zinc</keyword>
<feature type="domain" description="THAP-type" evidence="9">
    <location>
        <begin position="175"/>
        <end position="255"/>
    </location>
</feature>
<gene>
    <name evidence="10" type="ORF">g.12621</name>
</gene>
<evidence type="ECO:0000256" key="3">
    <source>
        <dbReference type="ARBA" id="ARBA00022833"/>
    </source>
</evidence>
<organism evidence="10">
    <name type="scientific">Cuerna arida</name>
    <dbReference type="NCBI Taxonomy" id="1464854"/>
    <lineage>
        <taxon>Eukaryota</taxon>
        <taxon>Metazoa</taxon>
        <taxon>Ecdysozoa</taxon>
        <taxon>Arthropoda</taxon>
        <taxon>Hexapoda</taxon>
        <taxon>Insecta</taxon>
        <taxon>Pterygota</taxon>
        <taxon>Neoptera</taxon>
        <taxon>Paraneoptera</taxon>
        <taxon>Hemiptera</taxon>
        <taxon>Auchenorrhyncha</taxon>
        <taxon>Membracoidea</taxon>
        <taxon>Cicadellidae</taxon>
        <taxon>Cicadellinae</taxon>
        <taxon>Proconiini</taxon>
        <taxon>Cuerna</taxon>
    </lineage>
</organism>
<feature type="region of interest" description="Disordered" evidence="7">
    <location>
        <begin position="563"/>
        <end position="583"/>
    </location>
</feature>
<dbReference type="SUPFAM" id="SSF57716">
    <property type="entry name" value="Glucocorticoid receptor-like (DNA-binding domain)"/>
    <property type="match status" value="2"/>
</dbReference>
<feature type="compositionally biased region" description="Pro residues" evidence="7">
    <location>
        <begin position="568"/>
        <end position="579"/>
    </location>
</feature>
<evidence type="ECO:0000313" key="10">
    <source>
        <dbReference type="EMBL" id="JAS60376.1"/>
    </source>
</evidence>
<dbReference type="GO" id="GO:0008270">
    <property type="term" value="F:zinc ion binding"/>
    <property type="evidence" value="ECO:0007669"/>
    <property type="project" value="UniProtKB-KW"/>
</dbReference>
<dbReference type="PROSITE" id="PS00028">
    <property type="entry name" value="ZINC_FINGER_C2H2_1"/>
    <property type="match status" value="1"/>
</dbReference>
<evidence type="ECO:0000256" key="6">
    <source>
        <dbReference type="PROSITE-ProRule" id="PRU00309"/>
    </source>
</evidence>
<evidence type="ECO:0008006" key="11">
    <source>
        <dbReference type="Google" id="ProtNLM"/>
    </source>
</evidence>
<evidence type="ECO:0000256" key="2">
    <source>
        <dbReference type="ARBA" id="ARBA00022771"/>
    </source>
</evidence>
<feature type="domain" description="C2H2-type" evidence="8">
    <location>
        <begin position="443"/>
        <end position="471"/>
    </location>
</feature>
<evidence type="ECO:0000259" key="9">
    <source>
        <dbReference type="PROSITE" id="PS50950"/>
    </source>
</evidence>
<dbReference type="PROSITE" id="PS50157">
    <property type="entry name" value="ZINC_FINGER_C2H2_2"/>
    <property type="match status" value="1"/>
</dbReference>
<dbReference type="SMART" id="SM00980">
    <property type="entry name" value="THAP"/>
    <property type="match status" value="2"/>
</dbReference>
<dbReference type="EMBL" id="GECZ01009393">
    <property type="protein sequence ID" value="JAS60376.1"/>
    <property type="molecule type" value="Transcribed_RNA"/>
</dbReference>
<keyword evidence="2 5" id="KW-0863">Zinc-finger</keyword>
<dbReference type="PROSITE" id="PS50950">
    <property type="entry name" value="ZF_THAP"/>
    <property type="match status" value="2"/>
</dbReference>
<keyword evidence="1" id="KW-0479">Metal-binding</keyword>
<dbReference type="InterPro" id="IPR052224">
    <property type="entry name" value="THAP_domain_protein"/>
</dbReference>
<dbReference type="Pfam" id="PF05485">
    <property type="entry name" value="THAP"/>
    <property type="match status" value="2"/>
</dbReference>
<dbReference type="InterPro" id="IPR006612">
    <property type="entry name" value="THAP_Znf"/>
</dbReference>
<feature type="compositionally biased region" description="Acidic residues" evidence="7">
    <location>
        <begin position="286"/>
        <end position="313"/>
    </location>
</feature>
<dbReference type="PANTHER" id="PTHR46927">
    <property type="entry name" value="AGAP005574-PA"/>
    <property type="match status" value="1"/>
</dbReference>
<dbReference type="InterPro" id="IPR013087">
    <property type="entry name" value="Znf_C2H2_type"/>
</dbReference>
<dbReference type="PANTHER" id="PTHR46927:SF3">
    <property type="entry name" value="THAP-TYPE DOMAIN-CONTAINING PROTEIN"/>
    <property type="match status" value="1"/>
</dbReference>
<evidence type="ECO:0000259" key="8">
    <source>
        <dbReference type="PROSITE" id="PS50157"/>
    </source>
</evidence>
<feature type="region of interest" description="Disordered" evidence="7">
    <location>
        <begin position="271"/>
        <end position="321"/>
    </location>
</feature>
<dbReference type="GO" id="GO:0003677">
    <property type="term" value="F:DNA binding"/>
    <property type="evidence" value="ECO:0007669"/>
    <property type="project" value="UniProtKB-UniRule"/>
</dbReference>